<accession>Q89BR2</accession>
<protein>
    <submittedName>
        <fullName evidence="1">Bll8086 protein</fullName>
    </submittedName>
</protein>
<name>Q89BR2_BRADU</name>
<sequence length="201" mass="22181">MQKRPNLFIGYKSAKAIPVRDPMVRDYLMQTTLDPTVYVLDYQATVIHEDRVLPVNGIVVERCGGRYAVDLLDVRPDSDPRGEALLQLAFERGCAGVIEVSAADIRAEPRLSSAREVWAHNRMYVHADDRARIVEALESEGPLELATLDRAAETRREARAVICALACEGTVELDLRLGLGADALVTLGSRRPAPRMQGFVA</sequence>
<dbReference type="RefSeq" id="WP_011090809.1">
    <property type="nucleotide sequence ID" value="NC_004463.1"/>
</dbReference>
<dbReference type="KEGG" id="bja:bll8086"/>
<dbReference type="STRING" id="224911.AAV28_38115"/>
<dbReference type="InParanoid" id="Q89BR2"/>
<proteinExistence type="predicted"/>
<dbReference type="eggNOG" id="ENOG5032BP9">
    <property type="taxonomic scope" value="Bacteria"/>
</dbReference>
<dbReference type="PATRIC" id="fig|224911.44.peg.8251"/>
<keyword evidence="2" id="KW-1185">Reference proteome</keyword>
<gene>
    <name evidence="1" type="ordered locus">bll8086</name>
</gene>
<dbReference type="Proteomes" id="UP000002526">
    <property type="component" value="Chromosome"/>
</dbReference>
<dbReference type="EMBL" id="BA000040">
    <property type="protein sequence ID" value="BAC53351.1"/>
    <property type="molecule type" value="Genomic_DNA"/>
</dbReference>
<dbReference type="EnsemblBacteria" id="BAC53351">
    <property type="protein sequence ID" value="BAC53351"/>
    <property type="gene ID" value="BAC53351"/>
</dbReference>
<evidence type="ECO:0000313" key="2">
    <source>
        <dbReference type="Proteomes" id="UP000002526"/>
    </source>
</evidence>
<dbReference type="HOGENOM" id="CLU_1359529_0_0_5"/>
<dbReference type="OrthoDB" id="7909136at2"/>
<organism evidence="1 2">
    <name type="scientific">Bradyrhizobium diazoefficiens (strain JCM 10833 / BCRC 13528 / IAM 13628 / NBRC 14792 / USDA 110)</name>
    <dbReference type="NCBI Taxonomy" id="224911"/>
    <lineage>
        <taxon>Bacteria</taxon>
        <taxon>Pseudomonadati</taxon>
        <taxon>Pseudomonadota</taxon>
        <taxon>Alphaproteobacteria</taxon>
        <taxon>Hyphomicrobiales</taxon>
        <taxon>Nitrobacteraceae</taxon>
        <taxon>Bradyrhizobium</taxon>
    </lineage>
</organism>
<evidence type="ECO:0000313" key="1">
    <source>
        <dbReference type="EMBL" id="BAC53351.1"/>
    </source>
</evidence>
<dbReference type="GeneID" id="46494996"/>
<reference evidence="2" key="1">
    <citation type="journal article" date="2002" name="DNA Res.">
        <title>Complete genomic sequence of nitrogen-fixing symbiotic bacterium Bradyrhizobium japonicum USDA110.</title>
        <authorList>
            <person name="Kaneko T."/>
            <person name="Nakamura Y."/>
            <person name="Sato S."/>
            <person name="Minamisawa K."/>
            <person name="Uchiumi T."/>
            <person name="Sasamoto S."/>
            <person name="Watanabe A."/>
            <person name="Idesawa K."/>
            <person name="Iriguchi M."/>
            <person name="Kawashima K."/>
            <person name="Kohara M."/>
            <person name="Matsumoto M."/>
            <person name="Shimpo S."/>
            <person name="Tsuruoka H."/>
            <person name="Wada T."/>
            <person name="Yamada M."/>
            <person name="Tabata S."/>
        </authorList>
    </citation>
    <scope>NUCLEOTIDE SEQUENCE [LARGE SCALE GENOMIC DNA]</scope>
    <source>
        <strain evidence="2">JCM 10833 / BCRC 13528 / IAM 13628 / NBRC 14792 / USDA 110</strain>
    </source>
</reference>
<dbReference type="AlphaFoldDB" id="Q89BR2"/>